<feature type="DNA-binding region" description="OmpR/PhoB-type" evidence="14">
    <location>
        <begin position="172"/>
        <end position="270"/>
    </location>
</feature>
<evidence type="ECO:0000256" key="4">
    <source>
        <dbReference type="ARBA" id="ARBA00022490"/>
    </source>
</evidence>
<evidence type="ECO:0000313" key="17">
    <source>
        <dbReference type="EMBL" id="RBP08845.1"/>
    </source>
</evidence>
<dbReference type="Gene3D" id="6.10.250.690">
    <property type="match status" value="1"/>
</dbReference>
<dbReference type="InterPro" id="IPR011006">
    <property type="entry name" value="CheY-like_superfamily"/>
</dbReference>
<keyword evidence="11" id="KW-0804">Transcription</keyword>
<dbReference type="EMBL" id="QNRL01000008">
    <property type="protein sequence ID" value="RBP08845.1"/>
    <property type="molecule type" value="Genomic_DNA"/>
</dbReference>
<dbReference type="SUPFAM" id="SSF46894">
    <property type="entry name" value="C-terminal effector domain of the bipartite response regulators"/>
    <property type="match status" value="1"/>
</dbReference>
<feature type="domain" description="OmpR/PhoB-type" evidence="16">
    <location>
        <begin position="172"/>
        <end position="270"/>
    </location>
</feature>
<keyword evidence="4" id="KW-0963">Cytoplasm</keyword>
<dbReference type="PANTHER" id="PTHR48111:SF40">
    <property type="entry name" value="PHOSPHATE REGULON TRANSCRIPTIONAL REGULATORY PROTEIN PHOB"/>
    <property type="match status" value="1"/>
</dbReference>
<keyword evidence="5 13" id="KW-0597">Phosphoprotein</keyword>
<evidence type="ECO:0000256" key="10">
    <source>
        <dbReference type="ARBA" id="ARBA00023159"/>
    </source>
</evidence>
<keyword evidence="18" id="KW-1185">Reference proteome</keyword>
<sequence length="272" mass="31352">MYSASVIFRKAPSFYGHVFHKTVINLTHNDAECILMAKKTGHKMARRILVVEDEAPIREMVCFVLEQNGFQPIEAEDYDSAVNQLNEPWPDLILLDWMLPGGSGLQFIKHLKREALTRDIPVMMLTARGEEEDRVRGLETGADDYITKPFSPKELVARIKAVMRRISPMAVEEVIEMQGLSLDPTSHRVMTGENPLDMGPTEFKLLHFFMTHPERVYSREQLLNHVWGTNVYVEDRTVDVHIRRLRKALEQSGHDRMVQTVRGTGYRFSARF</sequence>
<evidence type="ECO:0000256" key="2">
    <source>
        <dbReference type="ARBA" id="ARBA00013332"/>
    </source>
</evidence>
<evidence type="ECO:0000256" key="5">
    <source>
        <dbReference type="ARBA" id="ARBA00022553"/>
    </source>
</evidence>
<evidence type="ECO:0000256" key="13">
    <source>
        <dbReference type="PROSITE-ProRule" id="PRU00169"/>
    </source>
</evidence>
<evidence type="ECO:0000256" key="8">
    <source>
        <dbReference type="ARBA" id="ARBA00023015"/>
    </source>
</evidence>
<dbReference type="SMART" id="SM00448">
    <property type="entry name" value="REC"/>
    <property type="match status" value="1"/>
</dbReference>
<proteinExistence type="predicted"/>
<dbReference type="InterPro" id="IPR001789">
    <property type="entry name" value="Sig_transdc_resp-reg_receiver"/>
</dbReference>
<dbReference type="CDD" id="cd00383">
    <property type="entry name" value="trans_reg_C"/>
    <property type="match status" value="1"/>
</dbReference>
<dbReference type="InterPro" id="IPR011879">
    <property type="entry name" value="Sig_transdc_resp-reg_PhoB"/>
</dbReference>
<organism evidence="17 18">
    <name type="scientific">Pseudocitrobacter faecalis</name>
    <dbReference type="NCBI Taxonomy" id="1398493"/>
    <lineage>
        <taxon>Bacteria</taxon>
        <taxon>Pseudomonadati</taxon>
        <taxon>Pseudomonadota</taxon>
        <taxon>Gammaproteobacteria</taxon>
        <taxon>Enterobacterales</taxon>
        <taxon>Enterobacteriaceae</taxon>
        <taxon>Pseudocitrobacter</taxon>
    </lineage>
</organism>
<feature type="domain" description="Response regulatory" evidence="15">
    <location>
        <begin position="47"/>
        <end position="163"/>
    </location>
</feature>
<reference evidence="17 18" key="1">
    <citation type="submission" date="2018-06" db="EMBL/GenBank/DDBJ databases">
        <title>Genomic Encyclopedia of Type Strains, Phase IV (KMG-IV): sequencing the most valuable type-strain genomes for metagenomic binning, comparative biology and taxonomic classification.</title>
        <authorList>
            <person name="Goeker M."/>
        </authorList>
    </citation>
    <scope>NUCLEOTIDE SEQUENCE [LARGE SCALE GENOMIC DNA]</scope>
    <source>
        <strain evidence="17 18">DSM 27453</strain>
    </source>
</reference>
<name>A0ABX9FT87_9ENTR</name>
<comment type="subcellular location">
    <subcellularLocation>
        <location evidence="1">Cytoplasm</location>
    </subcellularLocation>
</comment>
<dbReference type="Proteomes" id="UP000253201">
    <property type="component" value="Unassembled WGS sequence"/>
</dbReference>
<dbReference type="NCBIfam" id="TIGR02154">
    <property type="entry name" value="PhoB"/>
    <property type="match status" value="1"/>
</dbReference>
<dbReference type="CDD" id="cd17618">
    <property type="entry name" value="REC_OmpR_PhoB"/>
    <property type="match status" value="1"/>
</dbReference>
<evidence type="ECO:0000256" key="6">
    <source>
        <dbReference type="ARBA" id="ARBA00022592"/>
    </source>
</evidence>
<keyword evidence="8" id="KW-0805">Transcription regulation</keyword>
<dbReference type="Pfam" id="PF00072">
    <property type="entry name" value="Response_reg"/>
    <property type="match status" value="1"/>
</dbReference>
<comment type="function">
    <text evidence="12">This protein is a positive regulator for the phosphate regulon. Transcription of this operon is positively regulated by PhoB and PhoR when phosphate is limited.</text>
</comment>
<dbReference type="Pfam" id="PF00486">
    <property type="entry name" value="Trans_reg_C"/>
    <property type="match status" value="1"/>
</dbReference>
<keyword evidence="7" id="KW-0902">Two-component regulatory system</keyword>
<evidence type="ECO:0000256" key="7">
    <source>
        <dbReference type="ARBA" id="ARBA00023012"/>
    </source>
</evidence>
<evidence type="ECO:0000256" key="11">
    <source>
        <dbReference type="ARBA" id="ARBA00023163"/>
    </source>
</evidence>
<accession>A0ABX9FT87</accession>
<feature type="modified residue" description="4-aspartylphosphate" evidence="13">
    <location>
        <position position="96"/>
    </location>
</feature>
<gene>
    <name evidence="17" type="ORF">DFQ50_108129</name>
</gene>
<keyword evidence="10" id="KW-0010">Activator</keyword>
<dbReference type="NCBIfam" id="NF007546">
    <property type="entry name" value="PRK10161.1"/>
    <property type="match status" value="1"/>
</dbReference>
<dbReference type="SUPFAM" id="SSF52172">
    <property type="entry name" value="CheY-like"/>
    <property type="match status" value="1"/>
</dbReference>
<comment type="caution">
    <text evidence="17">The sequence shown here is derived from an EMBL/GenBank/DDBJ whole genome shotgun (WGS) entry which is preliminary data.</text>
</comment>
<dbReference type="PROSITE" id="PS50110">
    <property type="entry name" value="RESPONSE_REGULATORY"/>
    <property type="match status" value="1"/>
</dbReference>
<dbReference type="InterPro" id="IPR001867">
    <property type="entry name" value="OmpR/PhoB-type_DNA-bd"/>
</dbReference>
<keyword evidence="6" id="KW-0592">Phosphate transport</keyword>
<keyword evidence="9 14" id="KW-0238">DNA-binding</keyword>
<evidence type="ECO:0000256" key="3">
    <source>
        <dbReference type="ARBA" id="ARBA00022448"/>
    </source>
</evidence>
<dbReference type="Gene3D" id="1.10.10.10">
    <property type="entry name" value="Winged helix-like DNA-binding domain superfamily/Winged helix DNA-binding domain"/>
    <property type="match status" value="1"/>
</dbReference>
<dbReference type="InterPro" id="IPR036388">
    <property type="entry name" value="WH-like_DNA-bd_sf"/>
</dbReference>
<keyword evidence="3" id="KW-0813">Transport</keyword>
<dbReference type="InterPro" id="IPR016032">
    <property type="entry name" value="Sig_transdc_resp-reg_C-effctor"/>
</dbReference>
<evidence type="ECO:0000256" key="1">
    <source>
        <dbReference type="ARBA" id="ARBA00004496"/>
    </source>
</evidence>
<protein>
    <recommendedName>
        <fullName evidence="2">Phosphate regulon transcriptional regulatory protein PhoB</fullName>
    </recommendedName>
</protein>
<evidence type="ECO:0000256" key="14">
    <source>
        <dbReference type="PROSITE-ProRule" id="PRU01091"/>
    </source>
</evidence>
<dbReference type="PANTHER" id="PTHR48111">
    <property type="entry name" value="REGULATOR OF RPOS"/>
    <property type="match status" value="1"/>
</dbReference>
<evidence type="ECO:0000313" key="18">
    <source>
        <dbReference type="Proteomes" id="UP000253201"/>
    </source>
</evidence>
<dbReference type="PROSITE" id="PS51755">
    <property type="entry name" value="OMPR_PHOB"/>
    <property type="match status" value="1"/>
</dbReference>
<evidence type="ECO:0000259" key="16">
    <source>
        <dbReference type="PROSITE" id="PS51755"/>
    </source>
</evidence>
<dbReference type="SMART" id="SM00862">
    <property type="entry name" value="Trans_reg_C"/>
    <property type="match status" value="1"/>
</dbReference>
<evidence type="ECO:0000259" key="15">
    <source>
        <dbReference type="PROSITE" id="PS50110"/>
    </source>
</evidence>
<evidence type="ECO:0000256" key="9">
    <source>
        <dbReference type="ARBA" id="ARBA00023125"/>
    </source>
</evidence>
<dbReference type="InterPro" id="IPR039420">
    <property type="entry name" value="WalR-like"/>
</dbReference>
<evidence type="ECO:0000256" key="12">
    <source>
        <dbReference type="ARBA" id="ARBA00024735"/>
    </source>
</evidence>
<dbReference type="Gene3D" id="3.40.50.2300">
    <property type="match status" value="1"/>
</dbReference>